<dbReference type="Gene3D" id="3.30.200.20">
    <property type="entry name" value="Phosphorylase Kinase, domain 1"/>
    <property type="match status" value="1"/>
</dbReference>
<accession>A0A0H3K095</accession>
<dbReference type="SMART" id="SM00220">
    <property type="entry name" value="S_TKc"/>
    <property type="match status" value="1"/>
</dbReference>
<evidence type="ECO:0000256" key="3">
    <source>
        <dbReference type="ARBA" id="ARBA00022679"/>
    </source>
</evidence>
<evidence type="ECO:0000313" key="13">
    <source>
        <dbReference type="EMBL" id="BAD78628.1"/>
    </source>
</evidence>
<reference evidence="13 14" key="1">
    <citation type="journal article" date="2007" name="Photosyn. Res.">
        <title>Complete nucleotide sequence of the freshwater unicellular cyanobacterium Synechococcus elongatus PCC 6301 chromosome: gene content and organization.</title>
        <authorList>
            <person name="Sugita C."/>
            <person name="Ogata K."/>
            <person name="Shikata M."/>
            <person name="Jikuya H."/>
            <person name="Takano J."/>
            <person name="Furumichi M."/>
            <person name="Kanehisa M."/>
            <person name="Omata T."/>
            <person name="Sugiura M."/>
            <person name="Sugita M."/>
        </authorList>
    </citation>
    <scope>NUCLEOTIDE SEQUENCE [LARGE SCALE GENOMIC DNA]</scope>
    <source>
        <strain evidence="14">ATCC 27144 / PCC 6301 / SAUG 1402/1</strain>
    </source>
</reference>
<dbReference type="PANTHER" id="PTHR24363">
    <property type="entry name" value="SERINE/THREONINE PROTEIN KINASE"/>
    <property type="match status" value="1"/>
</dbReference>
<evidence type="ECO:0000256" key="10">
    <source>
        <dbReference type="SAM" id="MobiDB-lite"/>
    </source>
</evidence>
<dbReference type="Proteomes" id="UP000001175">
    <property type="component" value="Chromosome"/>
</dbReference>
<dbReference type="Gene3D" id="1.10.510.10">
    <property type="entry name" value="Transferase(Phosphotransferase) domain 1"/>
    <property type="match status" value="1"/>
</dbReference>
<protein>
    <recommendedName>
        <fullName evidence="1">non-specific serine/threonine protein kinase</fullName>
        <ecNumber evidence="1">2.7.11.1</ecNumber>
    </recommendedName>
</protein>
<dbReference type="PROSITE" id="PS50011">
    <property type="entry name" value="PROTEIN_KINASE_DOM"/>
    <property type="match status" value="1"/>
</dbReference>
<dbReference type="EC" id="2.7.11.1" evidence="1"/>
<dbReference type="GO" id="GO:0004674">
    <property type="term" value="F:protein serine/threonine kinase activity"/>
    <property type="evidence" value="ECO:0007669"/>
    <property type="project" value="UniProtKB-KW"/>
</dbReference>
<dbReference type="KEGG" id="syc:syc0438_d"/>
<evidence type="ECO:0000256" key="4">
    <source>
        <dbReference type="ARBA" id="ARBA00022741"/>
    </source>
</evidence>
<organism evidence="13 14">
    <name type="scientific">Synechococcus sp. (strain ATCC 27144 / PCC 6301 / SAUG 1402/1)</name>
    <name type="common">Anacystis nidulans</name>
    <dbReference type="NCBI Taxonomy" id="269084"/>
    <lineage>
        <taxon>Bacteria</taxon>
        <taxon>Bacillati</taxon>
        <taxon>Cyanobacteriota</taxon>
        <taxon>Cyanophyceae</taxon>
        <taxon>Synechococcales</taxon>
        <taxon>Synechococcaceae</taxon>
        <taxon>Synechococcus</taxon>
    </lineage>
</organism>
<dbReference type="InterPro" id="IPR011009">
    <property type="entry name" value="Kinase-like_dom_sf"/>
</dbReference>
<proteinExistence type="predicted"/>
<keyword evidence="11" id="KW-0472">Membrane</keyword>
<evidence type="ECO:0000256" key="2">
    <source>
        <dbReference type="ARBA" id="ARBA00022527"/>
    </source>
</evidence>
<dbReference type="RefSeq" id="WP_011242750.1">
    <property type="nucleotide sequence ID" value="NC_006576.1"/>
</dbReference>
<evidence type="ECO:0000256" key="7">
    <source>
        <dbReference type="ARBA" id="ARBA00047899"/>
    </source>
</evidence>
<keyword evidence="3" id="KW-0808">Transferase</keyword>
<dbReference type="Pfam" id="PF00069">
    <property type="entry name" value="Pkinase"/>
    <property type="match status" value="1"/>
</dbReference>
<gene>
    <name evidence="13" type="ordered locus">syc0438_d</name>
</gene>
<dbReference type="AlphaFoldDB" id="A0A0H3K095"/>
<feature type="compositionally biased region" description="Basic residues" evidence="10">
    <location>
        <begin position="283"/>
        <end position="293"/>
    </location>
</feature>
<keyword evidence="2" id="KW-0723">Serine/threonine-protein kinase</keyword>
<comment type="catalytic activity">
    <reaction evidence="7">
        <text>L-threonyl-[protein] + ATP = O-phospho-L-threonyl-[protein] + ADP + H(+)</text>
        <dbReference type="Rhea" id="RHEA:46608"/>
        <dbReference type="Rhea" id="RHEA-COMP:11060"/>
        <dbReference type="Rhea" id="RHEA-COMP:11605"/>
        <dbReference type="ChEBI" id="CHEBI:15378"/>
        <dbReference type="ChEBI" id="CHEBI:30013"/>
        <dbReference type="ChEBI" id="CHEBI:30616"/>
        <dbReference type="ChEBI" id="CHEBI:61977"/>
        <dbReference type="ChEBI" id="CHEBI:456216"/>
        <dbReference type="EC" id="2.7.11.1"/>
    </reaction>
</comment>
<evidence type="ECO:0000256" key="5">
    <source>
        <dbReference type="ARBA" id="ARBA00022777"/>
    </source>
</evidence>
<keyword evidence="5 13" id="KW-0418">Kinase</keyword>
<keyword evidence="6" id="KW-0067">ATP-binding</keyword>
<feature type="coiled-coil region" evidence="9">
    <location>
        <begin position="349"/>
        <end position="397"/>
    </location>
</feature>
<evidence type="ECO:0000259" key="12">
    <source>
        <dbReference type="PROSITE" id="PS50011"/>
    </source>
</evidence>
<keyword evidence="9" id="KW-0175">Coiled coil</keyword>
<dbReference type="eggNOG" id="COG0515">
    <property type="taxonomic scope" value="Bacteria"/>
</dbReference>
<dbReference type="SUPFAM" id="SSF56112">
    <property type="entry name" value="Protein kinase-like (PK-like)"/>
    <property type="match status" value="1"/>
</dbReference>
<evidence type="ECO:0000256" key="1">
    <source>
        <dbReference type="ARBA" id="ARBA00012513"/>
    </source>
</evidence>
<dbReference type="GO" id="GO:0005524">
    <property type="term" value="F:ATP binding"/>
    <property type="evidence" value="ECO:0007669"/>
    <property type="project" value="UniProtKB-KW"/>
</dbReference>
<name>A0A0H3K095_SYNP6</name>
<keyword evidence="4" id="KW-0547">Nucleotide-binding</keyword>
<keyword evidence="11" id="KW-1133">Transmembrane helix</keyword>
<comment type="catalytic activity">
    <reaction evidence="8">
        <text>L-seryl-[protein] + ATP = O-phospho-L-seryl-[protein] + ADP + H(+)</text>
        <dbReference type="Rhea" id="RHEA:17989"/>
        <dbReference type="Rhea" id="RHEA-COMP:9863"/>
        <dbReference type="Rhea" id="RHEA-COMP:11604"/>
        <dbReference type="ChEBI" id="CHEBI:15378"/>
        <dbReference type="ChEBI" id="CHEBI:29999"/>
        <dbReference type="ChEBI" id="CHEBI:30616"/>
        <dbReference type="ChEBI" id="CHEBI:83421"/>
        <dbReference type="ChEBI" id="CHEBI:456216"/>
        <dbReference type="EC" id="2.7.11.1"/>
    </reaction>
</comment>
<sequence length="527" mass="58621">MSASTLLAGRYELQAPLSSGGFAETWLAIDTMTPSRRSVVVKQLKTPADDSILPVVLAAFEREAAVLEHLGQHCDRVPVLYAYFQEAGQLYLVQEYIAGQTLRQLGRQSPEQARSLLEQLLAILATIHQAGAIHRDIKPDNIILRESDSRPVLIDFGAVRQAIETASATQLRTASKVIGTPGYMAPEQAMGRVTFATYLYGLAMTIGFILTGQDPLDWPTDHQTGLIFWEALLPDLDPQLRRILERASQPQLIQRYSSVAEMQAALTASTTAIATQVVAPRQQPRKQKERKARQTPSSAPPTRSLQPVPPPLPRSDRPQQQRSLWLGIGIFLVLSLTGAVLATGLWFWQEQERTRQQALRQQFEELQANLQEARRRAEAAKAEAERAKAEAEAAKNNPLGTLAEQWFGGSNETKVPTTLTADNAIATVESLYGAIAARNWSIAQTYFAGDLAAQFDPQFFEQFREVTVENLSITRQSIDRIELIGENRYIWPDGSQQREQRSFTIAPDSDGLKLVESQFLAVLEPRR</sequence>
<dbReference type="CDD" id="cd14014">
    <property type="entry name" value="STKc_PknB_like"/>
    <property type="match status" value="1"/>
</dbReference>
<evidence type="ECO:0000313" key="14">
    <source>
        <dbReference type="Proteomes" id="UP000001175"/>
    </source>
</evidence>
<feature type="domain" description="Protein kinase" evidence="12">
    <location>
        <begin position="11"/>
        <end position="267"/>
    </location>
</feature>
<feature type="transmembrane region" description="Helical" evidence="11">
    <location>
        <begin position="324"/>
        <end position="348"/>
    </location>
</feature>
<evidence type="ECO:0000256" key="11">
    <source>
        <dbReference type="SAM" id="Phobius"/>
    </source>
</evidence>
<dbReference type="EMBL" id="AP008231">
    <property type="protein sequence ID" value="BAD78628.1"/>
    <property type="molecule type" value="Genomic_DNA"/>
</dbReference>
<feature type="region of interest" description="Disordered" evidence="10">
    <location>
        <begin position="277"/>
        <end position="319"/>
    </location>
</feature>
<dbReference type="InterPro" id="IPR000719">
    <property type="entry name" value="Prot_kinase_dom"/>
</dbReference>
<evidence type="ECO:0000256" key="8">
    <source>
        <dbReference type="ARBA" id="ARBA00048679"/>
    </source>
</evidence>
<evidence type="ECO:0000256" key="6">
    <source>
        <dbReference type="ARBA" id="ARBA00022840"/>
    </source>
</evidence>
<keyword evidence="11" id="KW-0812">Transmembrane</keyword>
<dbReference type="PANTHER" id="PTHR24363:SF0">
    <property type="entry name" value="SERINE_THREONINE KINASE LIKE DOMAIN CONTAINING 1"/>
    <property type="match status" value="1"/>
</dbReference>
<evidence type="ECO:0000256" key="9">
    <source>
        <dbReference type="SAM" id="Coils"/>
    </source>
</evidence>